<proteinExistence type="predicted"/>
<evidence type="ECO:0000313" key="2">
    <source>
        <dbReference type="EMBL" id="GAA4722418.1"/>
    </source>
</evidence>
<dbReference type="Proteomes" id="UP001500843">
    <property type="component" value="Unassembled WGS sequence"/>
</dbReference>
<comment type="caution">
    <text evidence="2">The sequence shown here is derived from an EMBL/GenBank/DDBJ whole genome shotgun (WGS) entry which is preliminary data.</text>
</comment>
<evidence type="ECO:0000313" key="3">
    <source>
        <dbReference type="Proteomes" id="UP001500843"/>
    </source>
</evidence>
<sequence length="119" mass="12524">MVPAVREGSPAGHPGWSEKLLKKVWKKSWLAMAARHIVHMSLTAVGETERSGPDSSEEVGVLEMNMISQTDLQVCAYTLGNEPVSATGAALSFRARTHRGGSKPSALAPDSASPGDSPV</sequence>
<accession>A0ABP8Y5N3</accession>
<name>A0ABP8Y5N3_9MICO</name>
<keyword evidence="3" id="KW-1185">Reference proteome</keyword>
<gene>
    <name evidence="2" type="ORF">GCM10023198_53740</name>
</gene>
<evidence type="ECO:0000256" key="1">
    <source>
        <dbReference type="SAM" id="MobiDB-lite"/>
    </source>
</evidence>
<protein>
    <submittedName>
        <fullName evidence="2">Uncharacterized protein</fullName>
    </submittedName>
</protein>
<dbReference type="EMBL" id="BAABHM010000035">
    <property type="protein sequence ID" value="GAA4722418.1"/>
    <property type="molecule type" value="Genomic_DNA"/>
</dbReference>
<organism evidence="2 3">
    <name type="scientific">Promicromonospora umidemergens</name>
    <dbReference type="NCBI Taxonomy" id="629679"/>
    <lineage>
        <taxon>Bacteria</taxon>
        <taxon>Bacillati</taxon>
        <taxon>Actinomycetota</taxon>
        <taxon>Actinomycetes</taxon>
        <taxon>Micrococcales</taxon>
        <taxon>Promicromonosporaceae</taxon>
        <taxon>Promicromonospora</taxon>
    </lineage>
</organism>
<reference evidence="3" key="1">
    <citation type="journal article" date="2019" name="Int. J. Syst. Evol. Microbiol.">
        <title>The Global Catalogue of Microorganisms (GCM) 10K type strain sequencing project: providing services to taxonomists for standard genome sequencing and annotation.</title>
        <authorList>
            <consortium name="The Broad Institute Genomics Platform"/>
            <consortium name="The Broad Institute Genome Sequencing Center for Infectious Disease"/>
            <person name="Wu L."/>
            <person name="Ma J."/>
        </authorList>
    </citation>
    <scope>NUCLEOTIDE SEQUENCE [LARGE SCALE GENOMIC DNA]</scope>
    <source>
        <strain evidence="3">JCM 17975</strain>
    </source>
</reference>
<feature type="region of interest" description="Disordered" evidence="1">
    <location>
        <begin position="95"/>
        <end position="119"/>
    </location>
</feature>